<dbReference type="AlphaFoldDB" id="A0A5S9QLW4"/>
<dbReference type="RefSeq" id="WP_159230812.1">
    <property type="nucleotide sequence ID" value="NZ_CACSIP010000017.1"/>
</dbReference>
<accession>A0A5S9QLW4</accession>
<dbReference type="Gene3D" id="3.30.530.20">
    <property type="match status" value="1"/>
</dbReference>
<dbReference type="SUPFAM" id="SSF55961">
    <property type="entry name" value="Bet v1-like"/>
    <property type="match status" value="1"/>
</dbReference>
<reference evidence="1 2" key="1">
    <citation type="submission" date="2019-11" db="EMBL/GenBank/DDBJ databases">
        <authorList>
            <person name="Holert J."/>
        </authorList>
    </citation>
    <scope>NUCLEOTIDE SEQUENCE [LARGE SCALE GENOMIC DNA]</scope>
    <source>
        <strain evidence="1">BC8_1</strain>
    </source>
</reference>
<sequence>MYQLASSAVIVDCSRIQAFAYAADLENFGDWFPGVIAIVGQDELSFATVGKTYSETVAVPLRGNRQVLIQVVEVEASRRLVTEGDLPFLLPRMEIEFRDVGPDACEVRWRMCSRSDGALTRHLLLPVAGQLMRRRAERGLGRLKRHLEGKAP</sequence>
<organism evidence="1 2">
    <name type="scientific">Mycolicibacterium vanbaalenii</name>
    <name type="common">Mycobacterium vanbaalenii</name>
    <dbReference type="NCBI Taxonomy" id="110539"/>
    <lineage>
        <taxon>Bacteria</taxon>
        <taxon>Bacillati</taxon>
        <taxon>Actinomycetota</taxon>
        <taxon>Actinomycetes</taxon>
        <taxon>Mycobacteriales</taxon>
        <taxon>Mycobacteriaceae</taxon>
        <taxon>Mycolicibacterium</taxon>
    </lineage>
</organism>
<dbReference type="InterPro" id="IPR019587">
    <property type="entry name" value="Polyketide_cyclase/dehydratase"/>
</dbReference>
<evidence type="ECO:0000313" key="2">
    <source>
        <dbReference type="Proteomes" id="UP000430146"/>
    </source>
</evidence>
<dbReference type="EMBL" id="CACSIP010000017">
    <property type="protein sequence ID" value="CAA0119961.1"/>
    <property type="molecule type" value="Genomic_DNA"/>
</dbReference>
<dbReference type="Proteomes" id="UP000430146">
    <property type="component" value="Unassembled WGS sequence"/>
</dbReference>
<proteinExistence type="predicted"/>
<dbReference type="Pfam" id="PF10604">
    <property type="entry name" value="Polyketide_cyc2"/>
    <property type="match status" value="1"/>
</dbReference>
<name>A0A5S9QLW4_MYCVN</name>
<dbReference type="OrthoDB" id="4624384at2"/>
<dbReference type="InterPro" id="IPR023393">
    <property type="entry name" value="START-like_dom_sf"/>
</dbReference>
<evidence type="ECO:0008006" key="3">
    <source>
        <dbReference type="Google" id="ProtNLM"/>
    </source>
</evidence>
<keyword evidence="2" id="KW-1185">Reference proteome</keyword>
<evidence type="ECO:0000313" key="1">
    <source>
        <dbReference type="EMBL" id="CAA0119961.1"/>
    </source>
</evidence>
<gene>
    <name evidence="1" type="ORF">AELLOGFF_04205</name>
</gene>
<protein>
    <recommendedName>
        <fullName evidence="3">Polyketide cyclase / dehydrase and lipid transport</fullName>
    </recommendedName>
</protein>